<dbReference type="EMBL" id="WBMO01000005">
    <property type="protein sequence ID" value="MDV2478599.1"/>
    <property type="molecule type" value="Genomic_DNA"/>
</dbReference>
<dbReference type="Proteomes" id="UP001275440">
    <property type="component" value="Unassembled WGS sequence"/>
</dbReference>
<accession>A0ABU3WJQ8</accession>
<sequence>MSINRSIHRTEIPITDITTQLLRGYCHALHVAPSRTNPKTHIEIWYETADIDETIEVRFHVHGTGHQFDHRPLNTPYIGTVFTHGGHLVWHVYAEYPLSEHL</sequence>
<dbReference type="EMBL" id="WBMO01000001">
    <property type="protein sequence ID" value="MDV2474221.1"/>
    <property type="molecule type" value="Genomic_DNA"/>
</dbReference>
<evidence type="ECO:0000313" key="3">
    <source>
        <dbReference type="EMBL" id="MDV2478599.1"/>
    </source>
</evidence>
<dbReference type="InterPro" id="IPR055776">
    <property type="entry name" value="DUF7352"/>
</dbReference>
<feature type="domain" description="DUF7352" evidence="1">
    <location>
        <begin position="4"/>
        <end position="97"/>
    </location>
</feature>
<organism evidence="2 4">
    <name type="scientific">Rhodococcus zopfii</name>
    <dbReference type="NCBI Taxonomy" id="43772"/>
    <lineage>
        <taxon>Bacteria</taxon>
        <taxon>Bacillati</taxon>
        <taxon>Actinomycetota</taxon>
        <taxon>Actinomycetes</taxon>
        <taxon>Mycobacteriales</taxon>
        <taxon>Nocardiaceae</taxon>
        <taxon>Rhodococcus</taxon>
    </lineage>
</organism>
<evidence type="ECO:0000313" key="2">
    <source>
        <dbReference type="EMBL" id="MDV2474221.1"/>
    </source>
</evidence>
<dbReference type="Pfam" id="PF24043">
    <property type="entry name" value="DUF7352"/>
    <property type="match status" value="1"/>
</dbReference>
<gene>
    <name evidence="2" type="ORF">F8M49_00250</name>
    <name evidence="3" type="ORF">F8M49_30020</name>
</gene>
<name>A0ABU3WJQ8_9NOCA</name>
<comment type="caution">
    <text evidence="2">The sequence shown here is derived from an EMBL/GenBank/DDBJ whole genome shotgun (WGS) entry which is preliminary data.</text>
</comment>
<protein>
    <recommendedName>
        <fullName evidence="1">DUF7352 domain-containing protein</fullName>
    </recommendedName>
</protein>
<reference evidence="2 4" key="1">
    <citation type="submission" date="2019-10" db="EMBL/GenBank/DDBJ databases">
        <title>Draft Genome Assembly of Rhodococcus zopfii DSM44189.</title>
        <authorList>
            <person name="Sutton J.M."/>
            <person name="Akob D.M."/>
            <person name="Bushman T.J."/>
        </authorList>
    </citation>
    <scope>NUCLEOTIDE SEQUENCE [LARGE SCALE GENOMIC DNA]</scope>
    <source>
        <strain evidence="2 4">DSM 44189</strain>
    </source>
</reference>
<keyword evidence="4" id="KW-1185">Reference proteome</keyword>
<proteinExistence type="predicted"/>
<evidence type="ECO:0000313" key="4">
    <source>
        <dbReference type="Proteomes" id="UP001275440"/>
    </source>
</evidence>
<evidence type="ECO:0000259" key="1">
    <source>
        <dbReference type="Pfam" id="PF24043"/>
    </source>
</evidence>